<dbReference type="PROSITE" id="PS51197">
    <property type="entry name" value="HTH_RRF2_2"/>
    <property type="match status" value="1"/>
</dbReference>
<organism evidence="1 2">
    <name type="scientific">Flavisolibacter tropicus</name>
    <dbReference type="NCBI Taxonomy" id="1492898"/>
    <lineage>
        <taxon>Bacteria</taxon>
        <taxon>Pseudomonadati</taxon>
        <taxon>Bacteroidota</taxon>
        <taxon>Chitinophagia</taxon>
        <taxon>Chitinophagales</taxon>
        <taxon>Chitinophagaceae</taxon>
        <taxon>Flavisolibacter</taxon>
    </lineage>
</organism>
<dbReference type="NCBIfam" id="TIGR00738">
    <property type="entry name" value="rrf2_super"/>
    <property type="match status" value="1"/>
</dbReference>
<dbReference type="PANTHER" id="PTHR33221:SF15">
    <property type="entry name" value="HTH-TYPE TRANSCRIPTIONAL REGULATOR YWGB-RELATED"/>
    <property type="match status" value="1"/>
</dbReference>
<evidence type="ECO:0008006" key="3">
    <source>
        <dbReference type="Google" id="ProtNLM"/>
    </source>
</evidence>
<protein>
    <recommendedName>
        <fullName evidence="3">Rrf2 family transcriptional regulator</fullName>
    </recommendedName>
</protein>
<evidence type="ECO:0000313" key="1">
    <source>
        <dbReference type="EMBL" id="ANE50873.1"/>
    </source>
</evidence>
<proteinExistence type="predicted"/>
<dbReference type="RefSeq" id="WP_066404287.1">
    <property type="nucleotide sequence ID" value="NZ_CP011390.1"/>
</dbReference>
<dbReference type="Proteomes" id="UP000077177">
    <property type="component" value="Chromosome"/>
</dbReference>
<dbReference type="Pfam" id="PF02082">
    <property type="entry name" value="Rrf2"/>
    <property type="match status" value="1"/>
</dbReference>
<dbReference type="SUPFAM" id="SSF46785">
    <property type="entry name" value="Winged helix' DNA-binding domain"/>
    <property type="match status" value="1"/>
</dbReference>
<dbReference type="GO" id="GO:0003700">
    <property type="term" value="F:DNA-binding transcription factor activity"/>
    <property type="evidence" value="ECO:0007669"/>
    <property type="project" value="TreeGrafter"/>
</dbReference>
<dbReference type="PANTHER" id="PTHR33221">
    <property type="entry name" value="WINGED HELIX-TURN-HELIX TRANSCRIPTIONAL REGULATOR, RRF2 FAMILY"/>
    <property type="match status" value="1"/>
</dbReference>
<gene>
    <name evidence="1" type="ORF">SY85_10530</name>
</gene>
<dbReference type="InterPro" id="IPR036388">
    <property type="entry name" value="WH-like_DNA-bd_sf"/>
</dbReference>
<keyword evidence="2" id="KW-1185">Reference proteome</keyword>
<dbReference type="InterPro" id="IPR000944">
    <property type="entry name" value="Tscrpt_reg_Rrf2"/>
</dbReference>
<name>A0A172TVR0_9BACT</name>
<dbReference type="Gene3D" id="1.10.10.10">
    <property type="entry name" value="Winged helix-like DNA-binding domain superfamily/Winged helix DNA-binding domain"/>
    <property type="match status" value="1"/>
</dbReference>
<dbReference type="PATRIC" id="fig|1492898.3.peg.2265"/>
<dbReference type="AlphaFoldDB" id="A0A172TVR0"/>
<dbReference type="EMBL" id="CP011390">
    <property type="protein sequence ID" value="ANE50873.1"/>
    <property type="molecule type" value="Genomic_DNA"/>
</dbReference>
<dbReference type="InterPro" id="IPR036390">
    <property type="entry name" value="WH_DNA-bd_sf"/>
</dbReference>
<dbReference type="OrthoDB" id="9808360at2"/>
<evidence type="ECO:0000313" key="2">
    <source>
        <dbReference type="Proteomes" id="UP000077177"/>
    </source>
</evidence>
<sequence length="147" mass="16238">MLFSKSFSYALRGILYIAVVQEEKQRVPLEEIADKVGAPKHFMGKVLKRLVKENILNSVKGPTGGFYLREKTLSTPVLTIVAITDGLAGFKTCVLRFVECNLQNPCPMHAKVEATIKELKEMIGETTVGELLTNDKERLLASIATVS</sequence>
<reference evidence="2" key="1">
    <citation type="submission" date="2015-01" db="EMBL/GenBank/DDBJ databases">
        <title>Flavisolibacter sp./LCS9/ whole genome sequencing.</title>
        <authorList>
            <person name="Kim M.K."/>
            <person name="Srinivasan S."/>
            <person name="Lee J.-J."/>
        </authorList>
    </citation>
    <scope>NUCLEOTIDE SEQUENCE [LARGE SCALE GENOMIC DNA]</scope>
    <source>
        <strain evidence="2">LCS9</strain>
    </source>
</reference>
<accession>A0A172TVR0</accession>
<dbReference type="GO" id="GO:0005829">
    <property type="term" value="C:cytosol"/>
    <property type="evidence" value="ECO:0007669"/>
    <property type="project" value="TreeGrafter"/>
</dbReference>
<dbReference type="KEGG" id="fla:SY85_10530"/>
<dbReference type="STRING" id="1492898.SY85_10530"/>
<reference evidence="1 2" key="2">
    <citation type="journal article" date="2016" name="Int. J. Syst. Evol. Microbiol.">
        <title>Flavisolibacter tropicus sp. nov., isolated from tropical soil.</title>
        <authorList>
            <person name="Lee J.J."/>
            <person name="Kang M.S."/>
            <person name="Kim G.S."/>
            <person name="Lee C.S."/>
            <person name="Lim S."/>
            <person name="Lee J."/>
            <person name="Roh S.H."/>
            <person name="Kang H."/>
            <person name="Ha J.M."/>
            <person name="Bae S."/>
            <person name="Jung H.Y."/>
            <person name="Kim M.K."/>
        </authorList>
    </citation>
    <scope>NUCLEOTIDE SEQUENCE [LARGE SCALE GENOMIC DNA]</scope>
    <source>
        <strain evidence="1 2">LCS9</strain>
    </source>
</reference>